<protein>
    <recommendedName>
        <fullName evidence="3">Streptomycin adenylyltransferase</fullName>
    </recommendedName>
</protein>
<gene>
    <name evidence="1" type="ORF">NCTC4822_02867</name>
</gene>
<dbReference type="InterPro" id="IPR043519">
    <property type="entry name" value="NT_sf"/>
</dbReference>
<dbReference type="Proteomes" id="UP000254519">
    <property type="component" value="Unassembled WGS sequence"/>
</dbReference>
<name>A0A380CEE3_SPOPA</name>
<evidence type="ECO:0000313" key="1">
    <source>
        <dbReference type="EMBL" id="SUJ17697.1"/>
    </source>
</evidence>
<keyword evidence="2" id="KW-1185">Reference proteome</keyword>
<evidence type="ECO:0000313" key="2">
    <source>
        <dbReference type="Proteomes" id="UP000254519"/>
    </source>
</evidence>
<organism evidence="1 2">
    <name type="scientific">Sporosarcina pasteurii</name>
    <name type="common">Bacillus pasteurii</name>
    <dbReference type="NCBI Taxonomy" id="1474"/>
    <lineage>
        <taxon>Bacteria</taxon>
        <taxon>Bacillati</taxon>
        <taxon>Bacillota</taxon>
        <taxon>Bacilli</taxon>
        <taxon>Bacillales</taxon>
        <taxon>Caryophanaceae</taxon>
        <taxon>Sporosarcina</taxon>
    </lineage>
</organism>
<dbReference type="RefSeq" id="WP_115363195.1">
    <property type="nucleotide sequence ID" value="NZ_CP038012.1"/>
</dbReference>
<sequence>MMDPSKHVQRDAKIPLCRQEIKEAIEQDLAGDPGILAVFYGGSIGNGDADQYSTIDLRIIVADEAFDQYWADKQNRAGRWGNILFFKEVAHLNYSTAHYEPFVKVDIFYYRLKDILPSFWLRNIEVFYDSTGILVDIVSKSRQLTYKPSVEDIDLWRTKFFASLHEWYRGMMRSEYYYALNCLDHLRLFMAMGWYMEAGIQPNALGDWAKIEGHRSPLQSWQLDELASWDSSRNPDHMMIVVPKVVEAFKKVHQSLCAQVGLDENRAWVENIIRKVL</sequence>
<accession>A0A380CEE3</accession>
<reference evidence="1 2" key="1">
    <citation type="submission" date="2018-06" db="EMBL/GenBank/DDBJ databases">
        <authorList>
            <consortium name="Pathogen Informatics"/>
            <person name="Doyle S."/>
        </authorList>
    </citation>
    <scope>NUCLEOTIDE SEQUENCE [LARGE SCALE GENOMIC DNA]</scope>
    <source>
        <strain evidence="2">ATCC 11859 / DSM 33 / NCIB 8841 / NCTC 4822</strain>
    </source>
</reference>
<dbReference type="Gene3D" id="3.30.460.10">
    <property type="entry name" value="Beta Polymerase, domain 2"/>
    <property type="match status" value="1"/>
</dbReference>
<dbReference type="EMBL" id="UGYZ01000002">
    <property type="protein sequence ID" value="SUJ17697.1"/>
    <property type="molecule type" value="Genomic_DNA"/>
</dbReference>
<evidence type="ECO:0008006" key="3">
    <source>
        <dbReference type="Google" id="ProtNLM"/>
    </source>
</evidence>
<proteinExistence type="predicted"/>
<dbReference type="OrthoDB" id="2427280at2"/>
<dbReference type="AlphaFoldDB" id="A0A380CEE3"/>
<dbReference type="SUPFAM" id="SSF81301">
    <property type="entry name" value="Nucleotidyltransferase"/>
    <property type="match status" value="1"/>
</dbReference>